<evidence type="ECO:0000313" key="2">
    <source>
        <dbReference type="Proteomes" id="UP000222531"/>
    </source>
</evidence>
<evidence type="ECO:0000313" key="1">
    <source>
        <dbReference type="EMBL" id="PHQ52331.1"/>
    </source>
</evidence>
<reference evidence="1 2" key="1">
    <citation type="journal article" date="2017" name="Biochemistry">
        <title>Identification of the Biosynthetic Pathway for the Antibiotic Bicyclomycin.</title>
        <authorList>
            <person name="Patteson J."/>
            <person name="Cai W."/>
            <person name="Johnson R.A."/>
            <person name="Santa Maria K."/>
            <person name="Li B."/>
        </authorList>
    </citation>
    <scope>NUCLEOTIDE SEQUENCE [LARGE SCALE GENOMIC DNA]</scope>
    <source>
        <strain evidence="1 2">ATCC 21532</strain>
    </source>
</reference>
<sequence length="93" mass="10233">MPLVSSTGMRPLLYYSTIDIGTITFPQRTDGDDVVVIPGDGLRLSSHDPSDYPMVRLEHLSQAPQSTPAGNWDYQRTFTGVTVPNKRVSWGPA</sequence>
<keyword evidence="2" id="KW-1185">Reference proteome</keyword>
<accession>A0A2G1XMD3</accession>
<gene>
    <name evidence="1" type="ORF">BLA24_07685</name>
</gene>
<organism evidence="1 2">
    <name type="scientific">Streptomyces cinnamoneus</name>
    <name type="common">Streptoverticillium cinnamoneum</name>
    <dbReference type="NCBI Taxonomy" id="53446"/>
    <lineage>
        <taxon>Bacteria</taxon>
        <taxon>Bacillati</taxon>
        <taxon>Actinomycetota</taxon>
        <taxon>Actinomycetes</taxon>
        <taxon>Kitasatosporales</taxon>
        <taxon>Streptomycetaceae</taxon>
        <taxon>Streptomyces</taxon>
        <taxon>Streptomyces cinnamoneus group</taxon>
    </lineage>
</organism>
<name>A0A2G1XMD3_STRCJ</name>
<proteinExistence type="predicted"/>
<protein>
    <submittedName>
        <fullName evidence="1">Uncharacterized protein</fullName>
    </submittedName>
</protein>
<dbReference type="AlphaFoldDB" id="A0A2G1XMD3"/>
<dbReference type="Proteomes" id="UP000222531">
    <property type="component" value="Unassembled WGS sequence"/>
</dbReference>
<dbReference type="EMBL" id="NHZO01000084">
    <property type="protein sequence ID" value="PHQ52331.1"/>
    <property type="molecule type" value="Genomic_DNA"/>
</dbReference>
<comment type="caution">
    <text evidence="1">The sequence shown here is derived from an EMBL/GenBank/DDBJ whole genome shotgun (WGS) entry which is preliminary data.</text>
</comment>